<feature type="domain" description="C2H2-type" evidence="6">
    <location>
        <begin position="307"/>
        <end position="336"/>
    </location>
</feature>
<proteinExistence type="predicted"/>
<dbReference type="PANTHER" id="PTHR23235:SF120">
    <property type="entry name" value="KRUPPEL-LIKE FACTOR 15"/>
    <property type="match status" value="1"/>
</dbReference>
<dbReference type="PANTHER" id="PTHR23235">
    <property type="entry name" value="KRUEPPEL-LIKE TRANSCRIPTION FACTOR"/>
    <property type="match status" value="1"/>
</dbReference>
<evidence type="ECO:0000259" key="6">
    <source>
        <dbReference type="PROSITE" id="PS50157"/>
    </source>
</evidence>
<feature type="compositionally biased region" description="Acidic residues" evidence="5">
    <location>
        <begin position="16"/>
        <end position="45"/>
    </location>
</feature>
<feature type="region of interest" description="Disordered" evidence="5">
    <location>
        <begin position="498"/>
        <end position="556"/>
    </location>
</feature>
<organism evidence="7 8">
    <name type="scientific">Marasmiellus scandens</name>
    <dbReference type="NCBI Taxonomy" id="2682957"/>
    <lineage>
        <taxon>Eukaryota</taxon>
        <taxon>Fungi</taxon>
        <taxon>Dikarya</taxon>
        <taxon>Basidiomycota</taxon>
        <taxon>Agaricomycotina</taxon>
        <taxon>Agaricomycetes</taxon>
        <taxon>Agaricomycetidae</taxon>
        <taxon>Agaricales</taxon>
        <taxon>Marasmiineae</taxon>
        <taxon>Omphalotaceae</taxon>
        <taxon>Marasmiellus</taxon>
    </lineage>
</organism>
<evidence type="ECO:0000256" key="3">
    <source>
        <dbReference type="ARBA" id="ARBA00022833"/>
    </source>
</evidence>
<gene>
    <name evidence="7" type="ORF">VKT23_001372</name>
</gene>
<evidence type="ECO:0000256" key="2">
    <source>
        <dbReference type="ARBA" id="ARBA00022771"/>
    </source>
</evidence>
<dbReference type="SMART" id="SM00355">
    <property type="entry name" value="ZnF_C2H2"/>
    <property type="match status" value="3"/>
</dbReference>
<name>A0ABR1K9C8_9AGAR</name>
<evidence type="ECO:0000313" key="7">
    <source>
        <dbReference type="EMBL" id="KAK7473275.1"/>
    </source>
</evidence>
<evidence type="ECO:0000256" key="5">
    <source>
        <dbReference type="SAM" id="MobiDB-lite"/>
    </source>
</evidence>
<keyword evidence="2 4" id="KW-0863">Zinc-finger</keyword>
<protein>
    <recommendedName>
        <fullName evidence="6">C2H2-type domain-containing protein</fullName>
    </recommendedName>
</protein>
<sequence length="623" mass="66607">MSEQIQQPAVAAAPGENEEEWDEEEYDDQDGEDEDDDGDIDAEAEEMARRLGEQLQGLSNFPEPLLAGAEQPEKQPPQNAFAEASSATSKKQEAAIVTIKAILALLEKDAVAHATLASTAVSNASAGSVLDALKNALATGSVTKELSGPLSQSLVALARSEALFGNLRHSNASSIQLDLGKRKREQHDDGAQTHTPRPPKKPFLPSPDLYTTVSEAVRIVSHALSTSTSTTLDSNLVASIQHPLHHIFLFAVTSSARGGPEMNALQEIGGLIQVLGVLSGIQIGQMPMPDPERELSNAPTDIGTAVYPCMTAGCRKVFSRLFSLRGHHRVHSAHRPFRCESCPASFTRNHDLKRHSKMHERKAWKCIGCDKLFSRRDAIRRHKNASQAKGGKQACVESEILEVEGDASEDASREEKRARIWNGIANHEAIYPSAGYQEGIVEDGEIPLHVMAATQGAVLHLHPILQSYVSNASGMSVPSAVPLDPTGGQATLASVIARAQSQSIPPPTPSQPNGDLDAPISTTNPVPADPPVTSQEKPAVEPEPVQSPGNSPPLPTLSMYGLSDEQTKLLEEAITNAALAAQAQAEAEAALEEDYDDLLDEDDEGSNMDVDEVESGSMLPDTT</sequence>
<dbReference type="EMBL" id="JBANRG010000001">
    <property type="protein sequence ID" value="KAK7473275.1"/>
    <property type="molecule type" value="Genomic_DNA"/>
</dbReference>
<dbReference type="Pfam" id="PF00096">
    <property type="entry name" value="zf-C2H2"/>
    <property type="match status" value="1"/>
</dbReference>
<dbReference type="PROSITE" id="PS00028">
    <property type="entry name" value="ZINC_FINGER_C2H2_1"/>
    <property type="match status" value="2"/>
</dbReference>
<dbReference type="PROSITE" id="PS50157">
    <property type="entry name" value="ZINC_FINGER_C2H2_2"/>
    <property type="match status" value="2"/>
</dbReference>
<dbReference type="Proteomes" id="UP001498398">
    <property type="component" value="Unassembled WGS sequence"/>
</dbReference>
<feature type="region of interest" description="Disordered" evidence="5">
    <location>
        <begin position="1"/>
        <end position="87"/>
    </location>
</feature>
<evidence type="ECO:0000313" key="8">
    <source>
        <dbReference type="Proteomes" id="UP001498398"/>
    </source>
</evidence>
<dbReference type="InterPro" id="IPR036236">
    <property type="entry name" value="Znf_C2H2_sf"/>
</dbReference>
<reference evidence="7 8" key="1">
    <citation type="submission" date="2024-01" db="EMBL/GenBank/DDBJ databases">
        <title>A draft genome for the cacao thread blight pathogen Marasmiellus scandens.</title>
        <authorList>
            <person name="Baruah I.K."/>
            <person name="Leung J."/>
            <person name="Bukari Y."/>
            <person name="Amoako-Attah I."/>
            <person name="Meinhardt L.W."/>
            <person name="Bailey B.A."/>
            <person name="Cohen S.P."/>
        </authorList>
    </citation>
    <scope>NUCLEOTIDE SEQUENCE [LARGE SCALE GENOMIC DNA]</scope>
    <source>
        <strain evidence="7 8">GH-19</strain>
    </source>
</reference>
<evidence type="ECO:0000256" key="1">
    <source>
        <dbReference type="ARBA" id="ARBA00022723"/>
    </source>
</evidence>
<keyword evidence="3" id="KW-0862">Zinc</keyword>
<feature type="region of interest" description="Disordered" evidence="5">
    <location>
        <begin position="584"/>
        <end position="623"/>
    </location>
</feature>
<feature type="compositionally biased region" description="Acidic residues" evidence="5">
    <location>
        <begin position="589"/>
        <end position="614"/>
    </location>
</feature>
<feature type="region of interest" description="Disordered" evidence="5">
    <location>
        <begin position="175"/>
        <end position="206"/>
    </location>
</feature>
<comment type="caution">
    <text evidence="7">The sequence shown here is derived from an EMBL/GenBank/DDBJ whole genome shotgun (WGS) entry which is preliminary data.</text>
</comment>
<feature type="domain" description="C2H2-type" evidence="6">
    <location>
        <begin position="337"/>
        <end position="364"/>
    </location>
</feature>
<dbReference type="SUPFAM" id="SSF57667">
    <property type="entry name" value="beta-beta-alpha zinc fingers"/>
    <property type="match status" value="1"/>
</dbReference>
<keyword evidence="1" id="KW-0479">Metal-binding</keyword>
<dbReference type="Gene3D" id="3.30.160.60">
    <property type="entry name" value="Classic Zinc Finger"/>
    <property type="match status" value="1"/>
</dbReference>
<keyword evidence="8" id="KW-1185">Reference proteome</keyword>
<dbReference type="InterPro" id="IPR013087">
    <property type="entry name" value="Znf_C2H2_type"/>
</dbReference>
<accession>A0ABR1K9C8</accession>
<evidence type="ECO:0000256" key="4">
    <source>
        <dbReference type="PROSITE-ProRule" id="PRU00042"/>
    </source>
</evidence>